<evidence type="ECO:0000313" key="6">
    <source>
        <dbReference type="EMBL" id="RHL04826.1"/>
    </source>
</evidence>
<dbReference type="InterPro" id="IPR002104">
    <property type="entry name" value="Integrase_catalytic"/>
</dbReference>
<dbReference type="PANTHER" id="PTHR30349">
    <property type="entry name" value="PHAGE INTEGRASE-RELATED"/>
    <property type="match status" value="1"/>
</dbReference>
<protein>
    <submittedName>
        <fullName evidence="5">Site-specific integrase</fullName>
    </submittedName>
</protein>
<evidence type="ECO:0000256" key="1">
    <source>
        <dbReference type="ARBA" id="ARBA00008857"/>
    </source>
</evidence>
<dbReference type="CDD" id="cd01189">
    <property type="entry name" value="INT_ICEBs1_C_like"/>
    <property type="match status" value="1"/>
</dbReference>
<dbReference type="GO" id="GO:0006310">
    <property type="term" value="P:DNA recombination"/>
    <property type="evidence" value="ECO:0007669"/>
    <property type="project" value="UniProtKB-KW"/>
</dbReference>
<dbReference type="RefSeq" id="WP_118140706.1">
    <property type="nucleotide sequence ID" value="NZ_QROF01000005.1"/>
</dbReference>
<dbReference type="InterPro" id="IPR050090">
    <property type="entry name" value="Tyrosine_recombinase_XerCD"/>
</dbReference>
<comment type="similarity">
    <text evidence="1">Belongs to the 'phage' integrase family.</text>
</comment>
<dbReference type="Proteomes" id="UP000283501">
    <property type="component" value="Unassembled WGS sequence"/>
</dbReference>
<dbReference type="GO" id="GO:0015074">
    <property type="term" value="P:DNA integration"/>
    <property type="evidence" value="ECO:0007669"/>
    <property type="project" value="InterPro"/>
</dbReference>
<sequence>MPKSLNIGNYHTRTIESKNTLTLEQVKKLIEGSKGSKIHLMILFNVVMGLRCSEIIGIKYSDIDFVEQKLTVRRQLGRDIKKNDSELDAKTYTKQEIATKTPSSVRTIDIPDIVYDAILEQRKLYEASKSRRSKYFWDLDYVCCSSYGRPRSKNFHFQHFKKLLKDLELPDVRWHDLRGTCATILLLNGMSPKAIAENLGHASEIVTIDNYIDKSKLSVVKLDRLDSFIAAVVPMDNNDKVTNDFSKNTPDIGKYIMG</sequence>
<accession>A0A414M7N9</accession>
<evidence type="ECO:0000256" key="3">
    <source>
        <dbReference type="ARBA" id="ARBA00023172"/>
    </source>
</evidence>
<dbReference type="EMBL" id="QROF01000005">
    <property type="protein sequence ID" value="RHL04826.1"/>
    <property type="molecule type" value="Genomic_DNA"/>
</dbReference>
<dbReference type="Pfam" id="PF00589">
    <property type="entry name" value="Phage_integrase"/>
    <property type="match status" value="1"/>
</dbReference>
<dbReference type="Gene3D" id="1.10.443.10">
    <property type="entry name" value="Intergrase catalytic core"/>
    <property type="match status" value="1"/>
</dbReference>
<dbReference type="Proteomes" id="UP000286181">
    <property type="component" value="Unassembled WGS sequence"/>
</dbReference>
<dbReference type="AlphaFoldDB" id="A0A414M7N9"/>
<dbReference type="GO" id="GO:0003677">
    <property type="term" value="F:DNA binding"/>
    <property type="evidence" value="ECO:0007669"/>
    <property type="project" value="UniProtKB-KW"/>
</dbReference>
<proteinExistence type="inferred from homology"/>
<feature type="domain" description="Tyr recombinase" evidence="4">
    <location>
        <begin position="16"/>
        <end position="224"/>
    </location>
</feature>
<gene>
    <name evidence="6" type="ORF">DW038_07260</name>
    <name evidence="5" type="ORF">DW703_05400</name>
</gene>
<name>A0A414M7N9_9FIRM</name>
<reference evidence="7 8" key="1">
    <citation type="submission" date="2018-08" db="EMBL/GenBank/DDBJ databases">
        <title>A genome reference for cultivated species of the human gut microbiota.</title>
        <authorList>
            <person name="Zou Y."/>
            <person name="Xue W."/>
            <person name="Luo G."/>
        </authorList>
    </citation>
    <scope>NUCLEOTIDE SEQUENCE [LARGE SCALE GENOMIC DNA]</scope>
    <source>
        <strain evidence="6 8">AF39-14AC</strain>
        <strain evidence="5 7">AM26-2LB</strain>
    </source>
</reference>
<keyword evidence="2" id="KW-0238">DNA-binding</keyword>
<dbReference type="InterPro" id="IPR013762">
    <property type="entry name" value="Integrase-like_cat_sf"/>
</dbReference>
<evidence type="ECO:0000313" key="8">
    <source>
        <dbReference type="Proteomes" id="UP000286181"/>
    </source>
</evidence>
<evidence type="ECO:0000313" key="7">
    <source>
        <dbReference type="Proteomes" id="UP000283501"/>
    </source>
</evidence>
<evidence type="ECO:0000256" key="2">
    <source>
        <dbReference type="ARBA" id="ARBA00023125"/>
    </source>
</evidence>
<dbReference type="PANTHER" id="PTHR30349:SF41">
    <property type="entry name" value="INTEGRASE_RECOMBINASE PROTEIN MJ0367-RELATED"/>
    <property type="match status" value="1"/>
</dbReference>
<dbReference type="InterPro" id="IPR011010">
    <property type="entry name" value="DNA_brk_join_enz"/>
</dbReference>
<keyword evidence="3" id="KW-0233">DNA recombination</keyword>
<comment type="caution">
    <text evidence="5">The sequence shown here is derived from an EMBL/GenBank/DDBJ whole genome shotgun (WGS) entry which is preliminary data.</text>
</comment>
<dbReference type="PROSITE" id="PS51898">
    <property type="entry name" value="TYR_RECOMBINASE"/>
    <property type="match status" value="1"/>
</dbReference>
<dbReference type="EMBL" id="QSKY01000005">
    <property type="protein sequence ID" value="RHF05810.1"/>
    <property type="molecule type" value="Genomic_DNA"/>
</dbReference>
<evidence type="ECO:0000313" key="5">
    <source>
        <dbReference type="EMBL" id="RHF05810.1"/>
    </source>
</evidence>
<evidence type="ECO:0000259" key="4">
    <source>
        <dbReference type="PROSITE" id="PS51898"/>
    </source>
</evidence>
<dbReference type="SUPFAM" id="SSF56349">
    <property type="entry name" value="DNA breaking-rejoining enzymes"/>
    <property type="match status" value="1"/>
</dbReference>
<organism evidence="5 7">
    <name type="scientific">Agathobacter rectalis</name>
    <dbReference type="NCBI Taxonomy" id="39491"/>
    <lineage>
        <taxon>Bacteria</taxon>
        <taxon>Bacillati</taxon>
        <taxon>Bacillota</taxon>
        <taxon>Clostridia</taxon>
        <taxon>Lachnospirales</taxon>
        <taxon>Lachnospiraceae</taxon>
        <taxon>Agathobacter</taxon>
    </lineage>
</organism>